<organism evidence="7 8">
    <name type="scientific">Floridaenema aerugineum BLCC-F46</name>
    <dbReference type="NCBI Taxonomy" id="3153654"/>
    <lineage>
        <taxon>Bacteria</taxon>
        <taxon>Bacillati</taxon>
        <taxon>Cyanobacteriota</taxon>
        <taxon>Cyanophyceae</taxon>
        <taxon>Oscillatoriophycideae</taxon>
        <taxon>Aerosakkonematales</taxon>
        <taxon>Aerosakkonemataceae</taxon>
        <taxon>Floridanema</taxon>
        <taxon>Floridanema aerugineum</taxon>
    </lineage>
</organism>
<evidence type="ECO:0000256" key="6">
    <source>
        <dbReference type="RuleBase" id="RU363036"/>
    </source>
</evidence>
<comment type="caution">
    <text evidence="7">The sequence shown here is derived from an EMBL/GenBank/DDBJ whole genome shotgun (WGS) entry which is preliminary data.</text>
</comment>
<protein>
    <recommendedName>
        <fullName evidence="9">Tryptophanyl-tRNA synthetase</fullName>
    </recommendedName>
</protein>
<evidence type="ECO:0000256" key="4">
    <source>
        <dbReference type="ARBA" id="ARBA00022917"/>
    </source>
</evidence>
<dbReference type="InterPro" id="IPR014729">
    <property type="entry name" value="Rossmann-like_a/b/a_fold"/>
</dbReference>
<dbReference type="InterPro" id="IPR002305">
    <property type="entry name" value="aa-tRNA-synth_Ic"/>
</dbReference>
<comment type="similarity">
    <text evidence="6">Belongs to the class-I aminoacyl-tRNA synthetase family.</text>
</comment>
<keyword evidence="5 6" id="KW-0030">Aminoacyl-tRNA synthetase</keyword>
<dbReference type="PANTHER" id="PTHR43766">
    <property type="entry name" value="TRYPTOPHAN--TRNA LIGASE, MITOCHONDRIAL"/>
    <property type="match status" value="1"/>
</dbReference>
<dbReference type="PANTHER" id="PTHR43766:SF1">
    <property type="entry name" value="TRYPTOPHAN--TRNA LIGASE, MITOCHONDRIAL"/>
    <property type="match status" value="1"/>
</dbReference>
<evidence type="ECO:0000313" key="7">
    <source>
        <dbReference type="EMBL" id="MFB2878942.1"/>
    </source>
</evidence>
<keyword evidence="2 6" id="KW-0547">Nucleotide-binding</keyword>
<dbReference type="EMBL" id="JBHFNQ010000145">
    <property type="protein sequence ID" value="MFB2878942.1"/>
    <property type="molecule type" value="Genomic_DNA"/>
</dbReference>
<evidence type="ECO:0000256" key="1">
    <source>
        <dbReference type="ARBA" id="ARBA00022598"/>
    </source>
</evidence>
<keyword evidence="3 6" id="KW-0067">ATP-binding</keyword>
<keyword evidence="8" id="KW-1185">Reference proteome</keyword>
<sequence length="132" mass="14909">MSKSDENRDSCIYLLDSPDEINRKIKRAKTDPNPTLSFDENRHEVFNLLSIYQVLSGKEKEAVEANFEGKGAAALKKELTELLVEDLKPIREKYNELASNPSLVDVVLQKGRERVEPIAKQTLAIAKQRVGL</sequence>
<evidence type="ECO:0000256" key="3">
    <source>
        <dbReference type="ARBA" id="ARBA00022840"/>
    </source>
</evidence>
<dbReference type="Gene3D" id="3.40.50.620">
    <property type="entry name" value="HUPs"/>
    <property type="match status" value="1"/>
</dbReference>
<keyword evidence="4 6" id="KW-0648">Protein biosynthesis</keyword>
<reference evidence="7 8" key="1">
    <citation type="submission" date="2024-09" db="EMBL/GenBank/DDBJ databases">
        <title>Floridaenema gen nov. (Aerosakkonemataceae, Aerosakkonematales ord. nov., Cyanobacteria) from benthic tropical and subtropical fresh waters, with the description of four new species.</title>
        <authorList>
            <person name="Moretto J.A."/>
            <person name="Berthold D.E."/>
            <person name="Lefler F.W."/>
            <person name="Huang I.-S."/>
            <person name="Laughinghouse H. IV."/>
        </authorList>
    </citation>
    <scope>NUCLEOTIDE SEQUENCE [LARGE SCALE GENOMIC DNA]</scope>
    <source>
        <strain evidence="7 8">BLCC-F46</strain>
    </source>
</reference>
<gene>
    <name evidence="7" type="ORF">ACE1CC_18990</name>
</gene>
<name>A0ABV4X829_9CYAN</name>
<dbReference type="InterPro" id="IPR050203">
    <property type="entry name" value="Trp-tRNA_synthetase"/>
</dbReference>
<dbReference type="Gene3D" id="1.10.240.10">
    <property type="entry name" value="Tyrosyl-Transfer RNA Synthetase"/>
    <property type="match status" value="1"/>
</dbReference>
<dbReference type="SUPFAM" id="SSF52374">
    <property type="entry name" value="Nucleotidylyl transferase"/>
    <property type="match status" value="1"/>
</dbReference>
<evidence type="ECO:0000256" key="5">
    <source>
        <dbReference type="ARBA" id="ARBA00023146"/>
    </source>
</evidence>
<proteinExistence type="inferred from homology"/>
<dbReference type="RefSeq" id="WP_413271999.1">
    <property type="nucleotide sequence ID" value="NZ_JBHFNQ010000145.1"/>
</dbReference>
<evidence type="ECO:0008006" key="9">
    <source>
        <dbReference type="Google" id="ProtNLM"/>
    </source>
</evidence>
<evidence type="ECO:0000256" key="2">
    <source>
        <dbReference type="ARBA" id="ARBA00022741"/>
    </source>
</evidence>
<evidence type="ECO:0000313" key="8">
    <source>
        <dbReference type="Proteomes" id="UP001576774"/>
    </source>
</evidence>
<dbReference type="Pfam" id="PF00579">
    <property type="entry name" value="tRNA-synt_1b"/>
    <property type="match status" value="1"/>
</dbReference>
<accession>A0ABV4X829</accession>
<keyword evidence="1 6" id="KW-0436">Ligase</keyword>
<dbReference type="Proteomes" id="UP001576774">
    <property type="component" value="Unassembled WGS sequence"/>
</dbReference>